<reference evidence="9 10" key="1">
    <citation type="journal article" date="2015" name="Nature">
        <title>rRNA introns, odd ribosomes, and small enigmatic genomes across a large radiation of phyla.</title>
        <authorList>
            <person name="Brown C.T."/>
            <person name="Hug L.A."/>
            <person name="Thomas B.C."/>
            <person name="Sharon I."/>
            <person name="Castelle C.J."/>
            <person name="Singh A."/>
            <person name="Wilkins M.J."/>
            <person name="Williams K.H."/>
            <person name="Banfield J.F."/>
        </authorList>
    </citation>
    <scope>NUCLEOTIDE SEQUENCE [LARGE SCALE GENOMIC DNA]</scope>
</reference>
<comment type="similarity">
    <text evidence="7">Belongs to the class I-like SAM-binding methyltransferase superfamily. rRNA adenine N(6)-methyltransferase family.</text>
</comment>
<dbReference type="SUPFAM" id="SSF53335">
    <property type="entry name" value="S-adenosyl-L-methionine-dependent methyltransferases"/>
    <property type="match status" value="1"/>
</dbReference>
<dbReference type="GO" id="GO:0003723">
    <property type="term" value="F:RNA binding"/>
    <property type="evidence" value="ECO:0007669"/>
    <property type="project" value="UniProtKB-UniRule"/>
</dbReference>
<feature type="binding site" evidence="7">
    <location>
        <position position="10"/>
    </location>
    <ligand>
        <name>S-adenosyl-L-methionine</name>
        <dbReference type="ChEBI" id="CHEBI:59789"/>
    </ligand>
</feature>
<dbReference type="Gene3D" id="3.40.50.150">
    <property type="entry name" value="Vaccinia Virus protein VP39"/>
    <property type="match status" value="1"/>
</dbReference>
<comment type="caution">
    <text evidence="9">The sequence shown here is derived from an EMBL/GenBank/DDBJ whole genome shotgun (WGS) entry which is preliminary data.</text>
</comment>
<evidence type="ECO:0000313" key="10">
    <source>
        <dbReference type="Proteomes" id="UP000033966"/>
    </source>
</evidence>
<dbReference type="PATRIC" id="fig|1618662.3.peg.666"/>
<keyword evidence="5 7" id="KW-0949">S-adenosyl-L-methionine</keyword>
<name>A0A0G1NB59_9BACT</name>
<keyword evidence="2" id="KW-0698">rRNA processing</keyword>
<feature type="binding site" evidence="7">
    <location>
        <position position="35"/>
    </location>
    <ligand>
        <name>S-adenosyl-L-methionine</name>
        <dbReference type="ChEBI" id="CHEBI:59789"/>
    </ligand>
</feature>
<keyword evidence="3 7" id="KW-0489">Methyltransferase</keyword>
<keyword evidence="6 7" id="KW-0694">RNA-binding</keyword>
<sequence>MHQKLGQHFLRNKKTLDSIARTANFQEGDVVIEIGSGHGELTKYLKMQNAKCKIIAIEKDAVLAENLYKKYKDDEYVEIIEGDIRKILPKVVREHKLAGGGYGLVGNIPYYLTAYLFRIIGSLYKKPSVCIFTLQKEVALRITANPPNMNLLASSIQYWGVPEIVGFIPKKSFSPPPKVDSAIIKITTLPMVPDKNKIKETQYYTLAKTLFAHPRKTIFNNLRDLAETENIKKETLMERLSDVGINPANRPQDLNVKAIKKICGIVYNEVDE</sequence>
<dbReference type="Proteomes" id="UP000033966">
    <property type="component" value="Unassembled WGS sequence"/>
</dbReference>
<evidence type="ECO:0000256" key="7">
    <source>
        <dbReference type="PROSITE-ProRule" id="PRU01026"/>
    </source>
</evidence>
<dbReference type="InterPro" id="IPR029063">
    <property type="entry name" value="SAM-dependent_MTases_sf"/>
</dbReference>
<dbReference type="InterPro" id="IPR020598">
    <property type="entry name" value="rRNA_Ade_methylase_Trfase_N"/>
</dbReference>
<keyword evidence="4 7" id="KW-0808">Transferase</keyword>
<dbReference type="EMBL" id="LCKF01000040">
    <property type="protein sequence ID" value="KKT90342.1"/>
    <property type="molecule type" value="Genomic_DNA"/>
</dbReference>
<dbReference type="PROSITE" id="PS51689">
    <property type="entry name" value="SAM_RNA_A_N6_MT"/>
    <property type="match status" value="1"/>
</dbReference>
<evidence type="ECO:0000259" key="8">
    <source>
        <dbReference type="SMART" id="SM00650"/>
    </source>
</evidence>
<evidence type="ECO:0000256" key="1">
    <source>
        <dbReference type="ARBA" id="ARBA00022490"/>
    </source>
</evidence>
<dbReference type="PROSITE" id="PS01131">
    <property type="entry name" value="RRNA_A_DIMETH"/>
    <property type="match status" value="1"/>
</dbReference>
<dbReference type="GO" id="GO:0005829">
    <property type="term" value="C:cytosol"/>
    <property type="evidence" value="ECO:0007669"/>
    <property type="project" value="TreeGrafter"/>
</dbReference>
<dbReference type="Gene3D" id="1.10.8.100">
    <property type="entry name" value="Ribosomal RNA adenine dimethylase-like, domain 2"/>
    <property type="match status" value="1"/>
</dbReference>
<protein>
    <submittedName>
        <fullName evidence="9">Ribosomal RNA small subunit methyltransferase A</fullName>
    </submittedName>
</protein>
<evidence type="ECO:0000313" key="9">
    <source>
        <dbReference type="EMBL" id="KKT90342.1"/>
    </source>
</evidence>
<evidence type="ECO:0000256" key="2">
    <source>
        <dbReference type="ARBA" id="ARBA00022552"/>
    </source>
</evidence>
<feature type="domain" description="Ribosomal RNA adenine methylase transferase N-terminal" evidence="8">
    <location>
        <begin position="15"/>
        <end position="190"/>
    </location>
</feature>
<feature type="binding site" evidence="7">
    <location>
        <position position="8"/>
    </location>
    <ligand>
        <name>S-adenosyl-L-methionine</name>
        <dbReference type="ChEBI" id="CHEBI:59789"/>
    </ligand>
</feature>
<organism evidence="9 10">
    <name type="scientific">Candidatus Jorgensenbacteria bacterium GW2011_GWA2_45_13</name>
    <dbReference type="NCBI Taxonomy" id="1618662"/>
    <lineage>
        <taxon>Bacteria</taxon>
        <taxon>Candidatus Joergenseniibacteriota</taxon>
    </lineage>
</organism>
<dbReference type="PANTHER" id="PTHR11727:SF7">
    <property type="entry name" value="DIMETHYLADENOSINE TRANSFERASE-RELATED"/>
    <property type="match status" value="1"/>
</dbReference>
<feature type="binding site" evidence="7">
    <location>
        <position position="107"/>
    </location>
    <ligand>
        <name>S-adenosyl-L-methionine</name>
        <dbReference type="ChEBI" id="CHEBI:59789"/>
    </ligand>
</feature>
<dbReference type="SMART" id="SM00650">
    <property type="entry name" value="rADc"/>
    <property type="match status" value="1"/>
</dbReference>
<evidence type="ECO:0000256" key="6">
    <source>
        <dbReference type="ARBA" id="ARBA00022884"/>
    </source>
</evidence>
<evidence type="ECO:0000256" key="4">
    <source>
        <dbReference type="ARBA" id="ARBA00022679"/>
    </source>
</evidence>
<accession>A0A0G1NB59</accession>
<dbReference type="InterPro" id="IPR023165">
    <property type="entry name" value="rRNA_Ade_diMease-like_C"/>
</dbReference>
<dbReference type="InterPro" id="IPR011530">
    <property type="entry name" value="rRNA_adenine_dimethylase"/>
</dbReference>
<dbReference type="PANTHER" id="PTHR11727">
    <property type="entry name" value="DIMETHYLADENOSINE TRANSFERASE"/>
    <property type="match status" value="1"/>
</dbReference>
<dbReference type="NCBIfam" id="TIGR00755">
    <property type="entry name" value="ksgA"/>
    <property type="match status" value="1"/>
</dbReference>
<keyword evidence="1" id="KW-0963">Cytoplasm</keyword>
<proteinExistence type="inferred from homology"/>
<dbReference type="AlphaFoldDB" id="A0A0G1NB59"/>
<dbReference type="GO" id="GO:0000179">
    <property type="term" value="F:rRNA (adenine-N6,N6-)-dimethyltransferase activity"/>
    <property type="evidence" value="ECO:0007669"/>
    <property type="project" value="UniProtKB-UniRule"/>
</dbReference>
<evidence type="ECO:0000256" key="3">
    <source>
        <dbReference type="ARBA" id="ARBA00022603"/>
    </source>
</evidence>
<dbReference type="CDD" id="cd02440">
    <property type="entry name" value="AdoMet_MTases"/>
    <property type="match status" value="1"/>
</dbReference>
<evidence type="ECO:0000256" key="5">
    <source>
        <dbReference type="ARBA" id="ARBA00022691"/>
    </source>
</evidence>
<feature type="binding site" evidence="7">
    <location>
        <position position="58"/>
    </location>
    <ligand>
        <name>S-adenosyl-L-methionine</name>
        <dbReference type="ChEBI" id="CHEBI:59789"/>
    </ligand>
</feature>
<gene>
    <name evidence="9" type="ORF">UW92_C0040G0007</name>
</gene>
<dbReference type="InterPro" id="IPR020596">
    <property type="entry name" value="rRNA_Ade_Mease_Trfase_CS"/>
</dbReference>
<feature type="binding site" evidence="7">
    <location>
        <position position="83"/>
    </location>
    <ligand>
        <name>S-adenosyl-L-methionine</name>
        <dbReference type="ChEBI" id="CHEBI:59789"/>
    </ligand>
</feature>
<dbReference type="InterPro" id="IPR001737">
    <property type="entry name" value="KsgA/Erm"/>
</dbReference>
<dbReference type="Pfam" id="PF00398">
    <property type="entry name" value="RrnaAD"/>
    <property type="match status" value="1"/>
</dbReference>